<gene>
    <name evidence="1" type="ORF">DVH24_020899</name>
</gene>
<reference evidence="1 2" key="1">
    <citation type="submission" date="2018-10" db="EMBL/GenBank/DDBJ databases">
        <title>A high-quality apple genome assembly.</title>
        <authorList>
            <person name="Hu J."/>
        </authorList>
    </citation>
    <scope>NUCLEOTIDE SEQUENCE [LARGE SCALE GENOMIC DNA]</scope>
    <source>
        <strain evidence="2">cv. HFTH1</strain>
        <tissue evidence="1">Young leaf</tissue>
    </source>
</reference>
<dbReference type="AlphaFoldDB" id="A0A498J9Q4"/>
<dbReference type="Proteomes" id="UP000290289">
    <property type="component" value="Chromosome 8"/>
</dbReference>
<evidence type="ECO:0000313" key="2">
    <source>
        <dbReference type="Proteomes" id="UP000290289"/>
    </source>
</evidence>
<dbReference type="EMBL" id="RDQH01000334">
    <property type="protein sequence ID" value="RXH91876.1"/>
    <property type="molecule type" value="Genomic_DNA"/>
</dbReference>
<comment type="caution">
    <text evidence="1">The sequence shown here is derived from an EMBL/GenBank/DDBJ whole genome shotgun (WGS) entry which is preliminary data.</text>
</comment>
<evidence type="ECO:0000313" key="1">
    <source>
        <dbReference type="EMBL" id="RXH91876.1"/>
    </source>
</evidence>
<name>A0A498J9Q4_MALDO</name>
<keyword evidence="2" id="KW-1185">Reference proteome</keyword>
<sequence>MTCFPSQEGFFPRHQILQHGVQENAQAITDLEKQVGQIAAILSERDGEIFPSESKSNPIERDVFHEENNAYTTLRSEKDFNNELSELVVDEEKKEYSMLEGHLHYMTSQITTNKKSIPEEIQIVDRMPNFKVFEENPSPPKKIRVLHL</sequence>
<protein>
    <submittedName>
        <fullName evidence="1">Uncharacterized protein</fullName>
    </submittedName>
</protein>
<accession>A0A498J9Q4</accession>
<organism evidence="1 2">
    <name type="scientific">Malus domestica</name>
    <name type="common">Apple</name>
    <name type="synonym">Pyrus malus</name>
    <dbReference type="NCBI Taxonomy" id="3750"/>
    <lineage>
        <taxon>Eukaryota</taxon>
        <taxon>Viridiplantae</taxon>
        <taxon>Streptophyta</taxon>
        <taxon>Embryophyta</taxon>
        <taxon>Tracheophyta</taxon>
        <taxon>Spermatophyta</taxon>
        <taxon>Magnoliopsida</taxon>
        <taxon>eudicotyledons</taxon>
        <taxon>Gunneridae</taxon>
        <taxon>Pentapetalae</taxon>
        <taxon>rosids</taxon>
        <taxon>fabids</taxon>
        <taxon>Rosales</taxon>
        <taxon>Rosaceae</taxon>
        <taxon>Amygdaloideae</taxon>
        <taxon>Maleae</taxon>
        <taxon>Malus</taxon>
    </lineage>
</organism>
<proteinExistence type="predicted"/>